<dbReference type="GO" id="GO:0005739">
    <property type="term" value="C:mitochondrion"/>
    <property type="evidence" value="ECO:0007669"/>
    <property type="project" value="TreeGrafter"/>
</dbReference>
<sequence length="420" mass="48218">MLLRHSNQNSIIANEPKKRQKVAREGDELQKHENRWTPEKPKKQANTYKQEKTPTLYYISSRFLVCIYERCGKILFIMQYTNGELPLLCSNLIIHFTYNIILKEYMNYAFLLIYCKNLFNQFSIIHSLSELRSIHKLIIVKIFFPINKHLSNNSAILYYSDSHVEIVKQLFLAFILDRNSQKPVIVASIHGRIEIEEVAKIDPNSIIVLLIDVNTGLTNQIANKVIDTLELSAFRQQAIEQLKNQYKMFIYLILLKLKLIHAQQIQLINYYFLLMLRSIQKKLAVLRKTTVASEQVDSHEELALAARLKYVALDGNIGCMVNGAGLALANMDIIKFYGEDPSNFLDVRGGANVEQVNAAFEILSTHCIVETILINNLGDILKCNIVAERYYQSSLIGQSRDAFSCQINWNQHSTRSQNAG</sequence>
<dbReference type="InterPro" id="IPR005811">
    <property type="entry name" value="SUCC_ACL_C"/>
</dbReference>
<protein>
    <submittedName>
        <fullName evidence="5">Uncharacterized protein</fullName>
    </submittedName>
</protein>
<dbReference type="Proteomes" id="UP000683925">
    <property type="component" value="Unassembled WGS sequence"/>
</dbReference>
<accession>A0A8S1V9Z7</accession>
<keyword evidence="6" id="KW-1185">Reference proteome</keyword>
<evidence type="ECO:0000256" key="1">
    <source>
        <dbReference type="ARBA" id="ARBA00022741"/>
    </source>
</evidence>
<dbReference type="GO" id="GO:0000166">
    <property type="term" value="F:nucleotide binding"/>
    <property type="evidence" value="ECO:0007669"/>
    <property type="project" value="UniProtKB-KW"/>
</dbReference>
<dbReference type="PANTHER" id="PTHR11815">
    <property type="entry name" value="SUCCINYL-COA SYNTHETASE BETA CHAIN"/>
    <property type="match status" value="1"/>
</dbReference>
<dbReference type="EMBL" id="CAJJDP010000060">
    <property type="protein sequence ID" value="CAD8173385.1"/>
    <property type="molecule type" value="Genomic_DNA"/>
</dbReference>
<organism evidence="5 6">
    <name type="scientific">Paramecium octaurelia</name>
    <dbReference type="NCBI Taxonomy" id="43137"/>
    <lineage>
        <taxon>Eukaryota</taxon>
        <taxon>Sar</taxon>
        <taxon>Alveolata</taxon>
        <taxon>Ciliophora</taxon>
        <taxon>Intramacronucleata</taxon>
        <taxon>Oligohymenophorea</taxon>
        <taxon>Peniculida</taxon>
        <taxon>Parameciidae</taxon>
        <taxon>Paramecium</taxon>
    </lineage>
</organism>
<name>A0A8S1V9Z7_PAROT</name>
<dbReference type="AlphaFoldDB" id="A0A8S1V9Z7"/>
<dbReference type="Pfam" id="PF00549">
    <property type="entry name" value="Ligase_CoA"/>
    <property type="match status" value="1"/>
</dbReference>
<reference evidence="5" key="1">
    <citation type="submission" date="2021-01" db="EMBL/GenBank/DDBJ databases">
        <authorList>
            <consortium name="Genoscope - CEA"/>
            <person name="William W."/>
        </authorList>
    </citation>
    <scope>NUCLEOTIDE SEQUENCE</scope>
</reference>
<dbReference type="PROSITE" id="PS01217">
    <property type="entry name" value="SUCCINYL_COA_LIG_3"/>
    <property type="match status" value="1"/>
</dbReference>
<feature type="compositionally biased region" description="Basic and acidic residues" evidence="2">
    <location>
        <begin position="22"/>
        <end position="42"/>
    </location>
</feature>
<dbReference type="InterPro" id="IPR017866">
    <property type="entry name" value="Succ-CoA_synthase_bsu_CS"/>
</dbReference>
<gene>
    <name evidence="5" type="ORF">POCTA_138.1.T0610298</name>
</gene>
<feature type="region of interest" description="Disordered" evidence="2">
    <location>
        <begin position="1"/>
        <end position="47"/>
    </location>
</feature>
<dbReference type="GO" id="GO:0006099">
    <property type="term" value="P:tricarboxylic acid cycle"/>
    <property type="evidence" value="ECO:0007669"/>
    <property type="project" value="TreeGrafter"/>
</dbReference>
<dbReference type="InterPro" id="IPR013650">
    <property type="entry name" value="ATP-grasp_succ-CoA_synth-type"/>
</dbReference>
<dbReference type="GO" id="GO:0042709">
    <property type="term" value="C:succinate-CoA ligase complex"/>
    <property type="evidence" value="ECO:0007669"/>
    <property type="project" value="TreeGrafter"/>
</dbReference>
<keyword evidence="1" id="KW-0547">Nucleotide-binding</keyword>
<evidence type="ECO:0000313" key="5">
    <source>
        <dbReference type="EMBL" id="CAD8173385.1"/>
    </source>
</evidence>
<comment type="caution">
    <text evidence="5">The sequence shown here is derived from an EMBL/GenBank/DDBJ whole genome shotgun (WGS) entry which is preliminary data.</text>
</comment>
<dbReference type="OrthoDB" id="1552at2759"/>
<feature type="compositionally biased region" description="Polar residues" evidence="2">
    <location>
        <begin position="1"/>
        <end position="12"/>
    </location>
</feature>
<evidence type="ECO:0000256" key="2">
    <source>
        <dbReference type="SAM" id="MobiDB-lite"/>
    </source>
</evidence>
<evidence type="ECO:0000259" key="4">
    <source>
        <dbReference type="Pfam" id="PF08442"/>
    </source>
</evidence>
<evidence type="ECO:0000313" key="6">
    <source>
        <dbReference type="Proteomes" id="UP000683925"/>
    </source>
</evidence>
<proteinExistence type="predicted"/>
<dbReference type="GO" id="GO:0006104">
    <property type="term" value="P:succinyl-CoA metabolic process"/>
    <property type="evidence" value="ECO:0007669"/>
    <property type="project" value="TreeGrafter"/>
</dbReference>
<feature type="domain" description="ATP-grasp fold succinyl-CoA synthetase-type" evidence="4">
    <location>
        <begin position="162"/>
        <end position="250"/>
    </location>
</feature>
<dbReference type="GO" id="GO:0004775">
    <property type="term" value="F:succinate-CoA ligase (ADP-forming) activity"/>
    <property type="evidence" value="ECO:0007669"/>
    <property type="project" value="TreeGrafter"/>
</dbReference>
<dbReference type="Pfam" id="PF08442">
    <property type="entry name" value="ATP-grasp_2"/>
    <property type="match status" value="1"/>
</dbReference>
<evidence type="ECO:0000259" key="3">
    <source>
        <dbReference type="Pfam" id="PF00549"/>
    </source>
</evidence>
<dbReference type="PANTHER" id="PTHR11815:SF10">
    <property type="entry name" value="SUCCINATE--COA LIGASE [GDP-FORMING] SUBUNIT BETA, MITOCHONDRIAL"/>
    <property type="match status" value="1"/>
</dbReference>
<feature type="domain" description="ATP-citrate synthase/succinyl-CoA ligase C-terminal" evidence="3">
    <location>
        <begin position="320"/>
        <end position="390"/>
    </location>
</feature>